<dbReference type="InterPro" id="IPR017969">
    <property type="entry name" value="Heavy-metal-associated_CS"/>
</dbReference>
<accession>A0A1Y5NZH3</accession>
<feature type="domain" description="HMA" evidence="2">
    <location>
        <begin position="39"/>
        <end position="107"/>
    </location>
</feature>
<proteinExistence type="predicted"/>
<evidence type="ECO:0000259" key="2">
    <source>
        <dbReference type="PROSITE" id="PS50846"/>
    </source>
</evidence>
<dbReference type="SUPFAM" id="SSF55008">
    <property type="entry name" value="HMA, heavy metal-associated domain"/>
    <property type="match status" value="1"/>
</dbReference>
<protein>
    <submittedName>
        <fullName evidence="3">Heavy metal transport/detoxification protein</fullName>
    </submittedName>
</protein>
<organism evidence="3">
    <name type="scientific">uncultured Microbacterium sp</name>
    <dbReference type="NCBI Taxonomy" id="191216"/>
    <lineage>
        <taxon>Bacteria</taxon>
        <taxon>Bacillati</taxon>
        <taxon>Actinomycetota</taxon>
        <taxon>Actinomycetes</taxon>
        <taxon>Micrococcales</taxon>
        <taxon>Microbacteriaceae</taxon>
        <taxon>Microbacterium</taxon>
        <taxon>environmental samples</taxon>
    </lineage>
</organism>
<gene>
    <name evidence="3" type="ORF">MIPYR_20229</name>
</gene>
<reference evidence="3" key="1">
    <citation type="submission" date="2016-03" db="EMBL/GenBank/DDBJ databases">
        <authorList>
            <person name="Ploux O."/>
        </authorList>
    </citation>
    <scope>NUCLEOTIDE SEQUENCE</scope>
    <source>
        <strain evidence="3">UC1</strain>
    </source>
</reference>
<name>A0A1Y5NZH3_9MICO</name>
<dbReference type="CDD" id="cd00371">
    <property type="entry name" value="HMA"/>
    <property type="match status" value="1"/>
</dbReference>
<dbReference type="RefSeq" id="WP_147051368.1">
    <property type="nucleotide sequence ID" value="NZ_FLQR01000006.1"/>
</dbReference>
<dbReference type="InterPro" id="IPR036163">
    <property type="entry name" value="HMA_dom_sf"/>
</dbReference>
<dbReference type="InterPro" id="IPR006121">
    <property type="entry name" value="HMA_dom"/>
</dbReference>
<dbReference type="Pfam" id="PF00403">
    <property type="entry name" value="HMA"/>
    <property type="match status" value="1"/>
</dbReference>
<dbReference type="AlphaFoldDB" id="A0A1Y5NZH3"/>
<evidence type="ECO:0000313" key="3">
    <source>
        <dbReference type="EMBL" id="SBS71803.1"/>
    </source>
</evidence>
<sequence>MCGSESQDLGLTAAGNAGCACCSGHASTEGETPAAQSTVVAEYLVEGMTCGHCVSSVSEELSELPGVGTVDVDLRSGGLSRVTVGSAAPLDAESVRQAVEDAGYRLAPVS</sequence>
<dbReference type="GO" id="GO:0046872">
    <property type="term" value="F:metal ion binding"/>
    <property type="evidence" value="ECO:0007669"/>
    <property type="project" value="UniProtKB-KW"/>
</dbReference>
<dbReference type="PROSITE" id="PS01047">
    <property type="entry name" value="HMA_1"/>
    <property type="match status" value="1"/>
</dbReference>
<evidence type="ECO:0000256" key="1">
    <source>
        <dbReference type="ARBA" id="ARBA00022723"/>
    </source>
</evidence>
<dbReference type="Gene3D" id="3.30.70.100">
    <property type="match status" value="1"/>
</dbReference>
<dbReference type="PROSITE" id="PS50846">
    <property type="entry name" value="HMA_2"/>
    <property type="match status" value="1"/>
</dbReference>
<keyword evidence="1" id="KW-0479">Metal-binding</keyword>
<dbReference type="EMBL" id="FLQR01000006">
    <property type="protein sequence ID" value="SBS71803.1"/>
    <property type="molecule type" value="Genomic_DNA"/>
</dbReference>